<evidence type="ECO:0000313" key="3">
    <source>
        <dbReference type="Proteomes" id="UP000660380"/>
    </source>
</evidence>
<dbReference type="EMBL" id="JACJTA010000003">
    <property type="protein sequence ID" value="MBD2603373.1"/>
    <property type="molecule type" value="Genomic_DNA"/>
</dbReference>
<proteinExistence type="predicted"/>
<gene>
    <name evidence="2" type="ORF">H6G81_02215</name>
</gene>
<feature type="chain" id="PRO_5047055636" evidence="1">
    <location>
        <begin position="33"/>
        <end position="108"/>
    </location>
</feature>
<comment type="caution">
    <text evidence="2">The sequence shown here is derived from an EMBL/GenBank/DDBJ whole genome shotgun (WGS) entry which is preliminary data.</text>
</comment>
<sequence length="108" mass="11924">MALNTSKVTRTLFLLLVNTAPAVFISSTAVMAEPVPVVPPHLRTPLPKVCIDRGLSENACAKFLSELQDSRILRDIRIQRIPEIKIPDRCLSCPPIPTIDSQIQPVVK</sequence>
<feature type="signal peptide" evidence="1">
    <location>
        <begin position="1"/>
        <end position="32"/>
    </location>
</feature>
<evidence type="ECO:0000256" key="1">
    <source>
        <dbReference type="SAM" id="SignalP"/>
    </source>
</evidence>
<dbReference type="RefSeq" id="WP_029632330.1">
    <property type="nucleotide sequence ID" value="NZ_JACJTA010000003.1"/>
</dbReference>
<keyword evidence="3" id="KW-1185">Reference proteome</keyword>
<reference evidence="2 3" key="1">
    <citation type="journal article" date="2020" name="ISME J.">
        <title>Comparative genomics reveals insights into cyanobacterial evolution and habitat adaptation.</title>
        <authorList>
            <person name="Chen M.Y."/>
            <person name="Teng W.K."/>
            <person name="Zhao L."/>
            <person name="Hu C.X."/>
            <person name="Zhou Y.K."/>
            <person name="Han B.P."/>
            <person name="Song L.R."/>
            <person name="Shu W.S."/>
        </authorList>
    </citation>
    <scope>NUCLEOTIDE SEQUENCE [LARGE SCALE GENOMIC DNA]</scope>
    <source>
        <strain evidence="2 3">FACHB-248</strain>
    </source>
</reference>
<evidence type="ECO:0000313" key="2">
    <source>
        <dbReference type="EMBL" id="MBD2603373.1"/>
    </source>
</evidence>
<dbReference type="Proteomes" id="UP000660380">
    <property type="component" value="Unassembled WGS sequence"/>
</dbReference>
<accession>A0ABR8GKW2</accession>
<keyword evidence="1" id="KW-0732">Signal</keyword>
<organism evidence="2 3">
    <name type="scientific">Scytonema hofmannii FACHB-248</name>
    <dbReference type="NCBI Taxonomy" id="1842502"/>
    <lineage>
        <taxon>Bacteria</taxon>
        <taxon>Bacillati</taxon>
        <taxon>Cyanobacteriota</taxon>
        <taxon>Cyanophyceae</taxon>
        <taxon>Nostocales</taxon>
        <taxon>Scytonemataceae</taxon>
        <taxon>Scytonema</taxon>
    </lineage>
</organism>
<name>A0ABR8GKW2_9CYAN</name>
<protein>
    <submittedName>
        <fullName evidence="2">Uncharacterized protein</fullName>
    </submittedName>
</protein>